<keyword evidence="3" id="KW-1185">Reference proteome</keyword>
<gene>
    <name evidence="2" type="ORF">PG996_015640</name>
</gene>
<proteinExistence type="predicted"/>
<dbReference type="InterPro" id="IPR024527">
    <property type="entry name" value="Eisosome1"/>
</dbReference>
<reference evidence="2 3" key="1">
    <citation type="submission" date="2023-01" db="EMBL/GenBank/DDBJ databases">
        <title>Analysis of 21 Apiospora genomes using comparative genomics revels a genus with tremendous synthesis potential of carbohydrate active enzymes and secondary metabolites.</title>
        <authorList>
            <person name="Sorensen T."/>
        </authorList>
    </citation>
    <scope>NUCLEOTIDE SEQUENCE [LARGE SCALE GENOMIC DNA]</scope>
    <source>
        <strain evidence="2 3">CBS 83171</strain>
    </source>
</reference>
<feature type="region of interest" description="Disordered" evidence="1">
    <location>
        <begin position="263"/>
        <end position="300"/>
    </location>
</feature>
<name>A0ABR1TLS0_9PEZI</name>
<feature type="region of interest" description="Disordered" evidence="1">
    <location>
        <begin position="331"/>
        <end position="366"/>
    </location>
</feature>
<feature type="compositionally biased region" description="Basic and acidic residues" evidence="1">
    <location>
        <begin position="478"/>
        <end position="563"/>
    </location>
</feature>
<dbReference type="EMBL" id="JAQQWM010000009">
    <property type="protein sequence ID" value="KAK8047576.1"/>
    <property type="molecule type" value="Genomic_DNA"/>
</dbReference>
<feature type="compositionally biased region" description="Polar residues" evidence="1">
    <location>
        <begin position="734"/>
        <end position="750"/>
    </location>
</feature>
<protein>
    <recommendedName>
        <fullName evidence="4">Eisosome protein 1</fullName>
    </recommendedName>
</protein>
<dbReference type="Pfam" id="PF12757">
    <property type="entry name" value="Eisosome1"/>
    <property type="match status" value="1"/>
</dbReference>
<evidence type="ECO:0000313" key="2">
    <source>
        <dbReference type="EMBL" id="KAK8047576.1"/>
    </source>
</evidence>
<feature type="compositionally biased region" description="Polar residues" evidence="1">
    <location>
        <begin position="698"/>
        <end position="719"/>
    </location>
</feature>
<evidence type="ECO:0008006" key="4">
    <source>
        <dbReference type="Google" id="ProtNLM"/>
    </source>
</evidence>
<feature type="compositionally biased region" description="Low complexity" evidence="1">
    <location>
        <begin position="190"/>
        <end position="202"/>
    </location>
</feature>
<feature type="region of interest" description="Disordered" evidence="1">
    <location>
        <begin position="604"/>
        <end position="813"/>
    </location>
</feature>
<dbReference type="Proteomes" id="UP001446871">
    <property type="component" value="Unassembled WGS sequence"/>
</dbReference>
<comment type="caution">
    <text evidence="2">The sequence shown here is derived from an EMBL/GenBank/DDBJ whole genome shotgun (WGS) entry which is preliminary data.</text>
</comment>
<feature type="region of interest" description="Disordered" evidence="1">
    <location>
        <begin position="477"/>
        <end position="579"/>
    </location>
</feature>
<dbReference type="PANTHER" id="PTHR28298:SF1">
    <property type="entry name" value="EISOSOME PROTEIN 1"/>
    <property type="match status" value="1"/>
</dbReference>
<sequence>MQVQQSHDDTSTIPAALTFSLQGHHGRLVYAQPRDLPSYPSIGLAPNGSAASAAASLGWQSRKSTQIWTPDKSASASAAAVLAKDHKMATFWSPKPSDHGAQAAMLAHKAATKSAEGGKPIFIDHGHTAATSAFNADRASRRNPHAAVPIDRQRSLKAAKGAMSNPTARRSRANTLPASKPQESYPDESNAAANALKAAAAAHKPRASTQSREAAGATPIVHMNRQMFTSRPPVQPVVDEKQREDVLHASALAMAKKMYSQQQKVIDQAKKTQSQKDAVPHTRRRRSSSLSDDDQAPPMRFNSLQDAAYKAAQERLAKLEIDMQSRNYKDYYGQGEAPRKTSMRGKLTRRRSSSEGDIRNDRERSQQIRRQMSIFNTKVSQVDQQKRQHDRDALMAAAQRNVSARLKGMDDKIAKETGMMPPSTKTSWDSKARAEAQLRSDDRLSKHGKIDIGAGKYMEQEEIDAIAASRVQPVINEINERAEQEHARLTEQKLEEERQREEKELERQREQEVADINKKLKEQEKQEAKERKQEEKAEAKAKKEEEKAARAEQKRLAKEEKRKSTAVSVGSPTEVMPHQDEIAPIERVELNDAGQPVRVPAPAPVAIATPEYPTEAVTNTRGDNDVDMPDAAAIRKHRTKSSGSTGDKSPTIRVRSWFKSHFHRGSKDIEQEGNSITRSPQDKGKKNFIGGAALSGFGSPSQNGSTASVNNPRSYSNSVHAVALAGTRQERQDALSTSTGRNSLAPSKSLPNPEAVSPMSSSSDDEYFHDVAPVISSSSTNGAGGLSPPRPIGDPASRKSHSPNRDSRFHEII</sequence>
<evidence type="ECO:0000313" key="3">
    <source>
        <dbReference type="Proteomes" id="UP001446871"/>
    </source>
</evidence>
<feature type="region of interest" description="Disordered" evidence="1">
    <location>
        <begin position="415"/>
        <end position="448"/>
    </location>
</feature>
<evidence type="ECO:0000256" key="1">
    <source>
        <dbReference type="SAM" id="MobiDB-lite"/>
    </source>
</evidence>
<feature type="compositionally biased region" description="Basic and acidic residues" evidence="1">
    <location>
        <begin position="803"/>
        <end position="813"/>
    </location>
</feature>
<feature type="region of interest" description="Disordered" evidence="1">
    <location>
        <begin position="133"/>
        <end position="217"/>
    </location>
</feature>
<feature type="compositionally biased region" description="Basic residues" evidence="1">
    <location>
        <begin position="341"/>
        <end position="351"/>
    </location>
</feature>
<feature type="compositionally biased region" description="Polar residues" evidence="1">
    <location>
        <begin position="164"/>
        <end position="177"/>
    </location>
</feature>
<feature type="compositionally biased region" description="Basic and acidic residues" evidence="1">
    <location>
        <begin position="428"/>
        <end position="448"/>
    </location>
</feature>
<feature type="compositionally biased region" description="Basic and acidic residues" evidence="1">
    <location>
        <begin position="352"/>
        <end position="366"/>
    </location>
</feature>
<organism evidence="2 3">
    <name type="scientific">Apiospora saccharicola</name>
    <dbReference type="NCBI Taxonomy" id="335842"/>
    <lineage>
        <taxon>Eukaryota</taxon>
        <taxon>Fungi</taxon>
        <taxon>Dikarya</taxon>
        <taxon>Ascomycota</taxon>
        <taxon>Pezizomycotina</taxon>
        <taxon>Sordariomycetes</taxon>
        <taxon>Xylariomycetidae</taxon>
        <taxon>Amphisphaeriales</taxon>
        <taxon>Apiosporaceae</taxon>
        <taxon>Apiospora</taxon>
    </lineage>
</organism>
<feature type="compositionally biased region" description="Polar residues" evidence="1">
    <location>
        <begin position="263"/>
        <end position="276"/>
    </location>
</feature>
<dbReference type="PANTHER" id="PTHR28298">
    <property type="entry name" value="EISOSOME PROTEIN 1"/>
    <property type="match status" value="1"/>
</dbReference>
<accession>A0ABR1TLS0</accession>